<feature type="transmembrane region" description="Helical" evidence="9">
    <location>
        <begin position="191"/>
        <end position="214"/>
    </location>
</feature>
<dbReference type="GO" id="GO:0022857">
    <property type="term" value="F:transmembrane transporter activity"/>
    <property type="evidence" value="ECO:0007669"/>
    <property type="project" value="InterPro"/>
</dbReference>
<feature type="transmembrane region" description="Helical" evidence="9">
    <location>
        <begin position="283"/>
        <end position="310"/>
    </location>
</feature>
<keyword evidence="5 9" id="KW-0812">Transmembrane</keyword>
<comment type="caution">
    <text evidence="10">The sequence shown here is derived from an EMBL/GenBank/DDBJ whole genome shotgun (WGS) entry which is preliminary data.</text>
</comment>
<evidence type="ECO:0000256" key="8">
    <source>
        <dbReference type="SAM" id="MobiDB-lite"/>
    </source>
</evidence>
<dbReference type="EMBL" id="RPFW01000003">
    <property type="protein sequence ID" value="TVZ04331.1"/>
    <property type="molecule type" value="Genomic_DNA"/>
</dbReference>
<feature type="transmembrane region" description="Helical" evidence="9">
    <location>
        <begin position="322"/>
        <end position="340"/>
    </location>
</feature>
<dbReference type="PANTHER" id="PTHR30472:SF25">
    <property type="entry name" value="ABC TRANSPORTER PERMEASE PROTEIN MJ0876-RELATED"/>
    <property type="match status" value="1"/>
</dbReference>
<comment type="subcellular location">
    <subcellularLocation>
        <location evidence="1">Cell membrane</location>
        <topology evidence="1">Multi-pass membrane protein</topology>
    </subcellularLocation>
</comment>
<evidence type="ECO:0000256" key="6">
    <source>
        <dbReference type="ARBA" id="ARBA00022989"/>
    </source>
</evidence>
<feature type="compositionally biased region" description="Low complexity" evidence="8">
    <location>
        <begin position="7"/>
        <end position="17"/>
    </location>
</feature>
<dbReference type="OrthoDB" id="9782305at2"/>
<evidence type="ECO:0000256" key="5">
    <source>
        <dbReference type="ARBA" id="ARBA00022692"/>
    </source>
</evidence>
<evidence type="ECO:0000313" key="11">
    <source>
        <dbReference type="Proteomes" id="UP000460272"/>
    </source>
</evidence>
<dbReference type="AlphaFoldDB" id="A0A6P2C208"/>
<dbReference type="FunFam" id="1.10.3470.10:FF:000001">
    <property type="entry name" value="Vitamin B12 ABC transporter permease BtuC"/>
    <property type="match status" value="1"/>
</dbReference>
<gene>
    <name evidence="10" type="ORF">EAS64_18315</name>
</gene>
<evidence type="ECO:0000256" key="3">
    <source>
        <dbReference type="ARBA" id="ARBA00022448"/>
    </source>
</evidence>
<protein>
    <submittedName>
        <fullName evidence="10">Iron ABC transporter permease</fullName>
    </submittedName>
</protein>
<comment type="similarity">
    <text evidence="2">Belongs to the binding-protein-dependent transport system permease family. FecCD subfamily.</text>
</comment>
<feature type="transmembrane region" description="Helical" evidence="9">
    <location>
        <begin position="133"/>
        <end position="153"/>
    </location>
</feature>
<feature type="transmembrane region" description="Helical" evidence="9">
    <location>
        <begin position="159"/>
        <end position="179"/>
    </location>
</feature>
<keyword evidence="11" id="KW-1185">Reference proteome</keyword>
<name>A0A6P2C208_9ACTN</name>
<organism evidence="10 11">
    <name type="scientific">Trebonia kvetii</name>
    <dbReference type="NCBI Taxonomy" id="2480626"/>
    <lineage>
        <taxon>Bacteria</taxon>
        <taxon>Bacillati</taxon>
        <taxon>Actinomycetota</taxon>
        <taxon>Actinomycetes</taxon>
        <taxon>Streptosporangiales</taxon>
        <taxon>Treboniaceae</taxon>
        <taxon>Trebonia</taxon>
    </lineage>
</organism>
<dbReference type="PANTHER" id="PTHR30472">
    <property type="entry name" value="FERRIC ENTEROBACTIN TRANSPORT SYSTEM PERMEASE PROTEIN"/>
    <property type="match status" value="1"/>
</dbReference>
<evidence type="ECO:0000256" key="4">
    <source>
        <dbReference type="ARBA" id="ARBA00022475"/>
    </source>
</evidence>
<evidence type="ECO:0000256" key="7">
    <source>
        <dbReference type="ARBA" id="ARBA00023136"/>
    </source>
</evidence>
<accession>A0A6P2C208</accession>
<evidence type="ECO:0000313" key="10">
    <source>
        <dbReference type="EMBL" id="TVZ04331.1"/>
    </source>
</evidence>
<evidence type="ECO:0000256" key="2">
    <source>
        <dbReference type="ARBA" id="ARBA00007935"/>
    </source>
</evidence>
<sequence>MTWPPVGGRACRCSSGRSPRRSSRRRSDDPGARDSGVRKFTALGAAAAILVAAALVAAFVGAADLNPLDTAAALLDRALPFLHLHTGLSPLDRAVLFQIRLPRVVLGALVGGVLALAGAGYQGVFRNPLVDSGTLGASAGAGLGATLAIVYLGGAGPQAVPVAAFAGSLTGVAVAYLTGTAAGRHTVLGGGVATLLLAGIAVGSFLTAVQTFLLQRSASDIQAVYSWLLGSLSAASWQQVTTILPYAAVSSAVILLHGRHLDVLSVGDEEARTLGLRPGMVRLIVVAASALAAASAVAVSGLIGFVGIIIPHVARRLAGPSYTSVLPLSLLTGAAFLVLADTLARTVLSPAELPIGVVTALVGAPAFVWVLRGTSNVST</sequence>
<keyword evidence="3" id="KW-0813">Transport</keyword>
<keyword evidence="7 9" id="KW-0472">Membrane</keyword>
<dbReference type="InterPro" id="IPR000522">
    <property type="entry name" value="ABC_transptr_permease_BtuC"/>
</dbReference>
<dbReference type="GO" id="GO:0005886">
    <property type="term" value="C:plasma membrane"/>
    <property type="evidence" value="ECO:0007669"/>
    <property type="project" value="UniProtKB-SubCell"/>
</dbReference>
<feature type="transmembrane region" description="Helical" evidence="9">
    <location>
        <begin position="101"/>
        <end position="121"/>
    </location>
</feature>
<keyword evidence="6 9" id="KW-1133">Transmembrane helix</keyword>
<reference evidence="10 11" key="1">
    <citation type="submission" date="2018-11" db="EMBL/GenBank/DDBJ databases">
        <title>Trebonia kvetii gen.nov., sp.nov., a novel acidophilic actinobacterium, and proposal of the new actinobacterial family Treboniaceae fam. nov.</title>
        <authorList>
            <person name="Rapoport D."/>
            <person name="Sagova-Mareckova M."/>
            <person name="Sedlacek I."/>
            <person name="Provaznik J."/>
            <person name="Kralova S."/>
            <person name="Pavlinic D."/>
            <person name="Benes V."/>
            <person name="Kopecky J."/>
        </authorList>
    </citation>
    <scope>NUCLEOTIDE SEQUENCE [LARGE SCALE GENOMIC DNA]</scope>
    <source>
        <strain evidence="10 11">15Tr583</strain>
    </source>
</reference>
<dbReference type="Pfam" id="PF01032">
    <property type="entry name" value="FecCD"/>
    <property type="match status" value="1"/>
</dbReference>
<feature type="region of interest" description="Disordered" evidence="8">
    <location>
        <begin position="1"/>
        <end position="34"/>
    </location>
</feature>
<feature type="transmembrane region" description="Helical" evidence="9">
    <location>
        <begin position="40"/>
        <end position="60"/>
    </location>
</feature>
<proteinExistence type="inferred from homology"/>
<evidence type="ECO:0000256" key="1">
    <source>
        <dbReference type="ARBA" id="ARBA00004651"/>
    </source>
</evidence>
<dbReference type="InterPro" id="IPR037294">
    <property type="entry name" value="ABC_BtuC-like"/>
</dbReference>
<dbReference type="CDD" id="cd06550">
    <property type="entry name" value="TM_ABC_iron-siderophores_like"/>
    <property type="match status" value="1"/>
</dbReference>
<feature type="transmembrane region" description="Helical" evidence="9">
    <location>
        <begin position="352"/>
        <end position="371"/>
    </location>
</feature>
<dbReference type="Proteomes" id="UP000460272">
    <property type="component" value="Unassembled WGS sequence"/>
</dbReference>
<feature type="compositionally biased region" description="Basic and acidic residues" evidence="8">
    <location>
        <begin position="25"/>
        <end position="34"/>
    </location>
</feature>
<feature type="transmembrane region" description="Helical" evidence="9">
    <location>
        <begin position="234"/>
        <end position="256"/>
    </location>
</feature>
<keyword evidence="4" id="KW-1003">Cell membrane</keyword>
<dbReference type="SUPFAM" id="SSF81345">
    <property type="entry name" value="ABC transporter involved in vitamin B12 uptake, BtuC"/>
    <property type="match status" value="1"/>
</dbReference>
<dbReference type="Gene3D" id="1.10.3470.10">
    <property type="entry name" value="ABC transporter involved in vitamin B12 uptake, BtuC"/>
    <property type="match status" value="1"/>
</dbReference>
<evidence type="ECO:0000256" key="9">
    <source>
        <dbReference type="SAM" id="Phobius"/>
    </source>
</evidence>